<dbReference type="InterPro" id="IPR005123">
    <property type="entry name" value="Oxoglu/Fe-dep_dioxygenase_dom"/>
</dbReference>
<dbReference type="Proteomes" id="UP000038010">
    <property type="component" value="Unassembled WGS sequence"/>
</dbReference>
<keyword evidence="3 9" id="KW-0479">Metal-binding</keyword>
<dbReference type="GO" id="GO:0005737">
    <property type="term" value="C:cytoplasm"/>
    <property type="evidence" value="ECO:0007669"/>
    <property type="project" value="TreeGrafter"/>
</dbReference>
<protein>
    <recommendedName>
        <fullName evidence="2">mRNA N(6)-methyladenine demethylase</fullName>
        <ecNumber evidence="2">1.14.11.53</ecNumber>
    </recommendedName>
</protein>
<comment type="similarity">
    <text evidence="1">Belongs to the alkB family.</text>
</comment>
<evidence type="ECO:0000256" key="8">
    <source>
        <dbReference type="ARBA" id="ARBA00047565"/>
    </source>
</evidence>
<evidence type="ECO:0000313" key="12">
    <source>
        <dbReference type="Proteomes" id="UP000038010"/>
    </source>
</evidence>
<gene>
    <name evidence="11" type="ORF">AB675_218</name>
</gene>
<dbReference type="GO" id="GO:1990931">
    <property type="term" value="F:mRNA N6-methyladenosine dioxygenase activity"/>
    <property type="evidence" value="ECO:0007669"/>
    <property type="project" value="UniProtKB-EC"/>
</dbReference>
<dbReference type="SUPFAM" id="SSF51197">
    <property type="entry name" value="Clavaminate synthase-like"/>
    <property type="match status" value="1"/>
</dbReference>
<evidence type="ECO:0000313" key="11">
    <source>
        <dbReference type="EMBL" id="KPI37756.1"/>
    </source>
</evidence>
<dbReference type="OrthoDB" id="6614653at2759"/>
<dbReference type="GeneID" id="28734010"/>
<evidence type="ECO:0000259" key="10">
    <source>
        <dbReference type="PROSITE" id="PS51471"/>
    </source>
</evidence>
<dbReference type="EC" id="1.14.11.53" evidence="2"/>
<dbReference type="Gene3D" id="2.60.120.590">
    <property type="entry name" value="Alpha-ketoglutarate-dependent dioxygenase AlkB-like"/>
    <property type="match status" value="1"/>
</dbReference>
<keyword evidence="12" id="KW-1185">Reference proteome</keyword>
<dbReference type="RefSeq" id="XP_017997719.1">
    <property type="nucleotide sequence ID" value="XM_018142141.1"/>
</dbReference>
<keyword evidence="4 11" id="KW-0223">Dioxygenase</keyword>
<dbReference type="EMBL" id="LFJN01000022">
    <property type="protein sequence ID" value="KPI37756.1"/>
    <property type="molecule type" value="Genomic_DNA"/>
</dbReference>
<keyword evidence="5" id="KW-0560">Oxidoreductase</keyword>
<evidence type="ECO:0000256" key="4">
    <source>
        <dbReference type="ARBA" id="ARBA00022964"/>
    </source>
</evidence>
<evidence type="ECO:0000256" key="6">
    <source>
        <dbReference type="ARBA" id="ARBA00023004"/>
    </source>
</evidence>
<accession>A0A0N1HLB4</accession>
<sequence>MANTVDTSDAYSKPPDALKVRFKFWQKASIANIETSADITESKPSHDTYDVCSGSNGDMEVTPAMVSYATQRAFEVEDFPGLIIYPDMLPPSLQVGLLNRLLHRDLSNPEHMTNVHLFHHMQYPDTVGPETAKVGSFFGMDPTHELLPKDTAVHKPLSIERLLSRKLRWMTLGGQYDWTNKKYPDEVPPAFPADIAQLLRTVFPDVDAQAAIVNLYTPGDILAVHRDVAEECDRGLISISIGCDALFLVGNEDGTKHATLRLRSGDAVVMSGTSRYAWHGVPKILPNTCPDYLREWPEEYPRWKGWMTSKRINLNVRQMHE</sequence>
<dbReference type="Pfam" id="PF13532">
    <property type="entry name" value="2OG-FeII_Oxy_2"/>
    <property type="match status" value="1"/>
</dbReference>
<dbReference type="PANTHER" id="PTHR16557">
    <property type="entry name" value="ALKYLATED DNA REPAIR PROTEIN ALKB-RELATED"/>
    <property type="match status" value="1"/>
</dbReference>
<feature type="binding site" evidence="9">
    <location>
        <position position="279"/>
    </location>
    <ligand>
        <name>Fe cation</name>
        <dbReference type="ChEBI" id="CHEBI:24875"/>
        <note>catalytic</note>
    </ligand>
</feature>
<feature type="domain" description="Fe2OG dioxygenase" evidence="10">
    <location>
        <begin position="207"/>
        <end position="320"/>
    </location>
</feature>
<dbReference type="STRING" id="1664694.A0A0N1HLB4"/>
<evidence type="ECO:0000256" key="3">
    <source>
        <dbReference type="ARBA" id="ARBA00022723"/>
    </source>
</evidence>
<dbReference type="GO" id="GO:0005634">
    <property type="term" value="C:nucleus"/>
    <property type="evidence" value="ECO:0007669"/>
    <property type="project" value="TreeGrafter"/>
</dbReference>
<organism evidence="11 12">
    <name type="scientific">Cyphellophora attinorum</name>
    <dbReference type="NCBI Taxonomy" id="1664694"/>
    <lineage>
        <taxon>Eukaryota</taxon>
        <taxon>Fungi</taxon>
        <taxon>Dikarya</taxon>
        <taxon>Ascomycota</taxon>
        <taxon>Pezizomycotina</taxon>
        <taxon>Eurotiomycetes</taxon>
        <taxon>Chaetothyriomycetidae</taxon>
        <taxon>Chaetothyriales</taxon>
        <taxon>Cyphellophoraceae</taxon>
        <taxon>Cyphellophora</taxon>
    </lineage>
</organism>
<comment type="cofactor">
    <cofactor evidence="9">
        <name>Fe(2+)</name>
        <dbReference type="ChEBI" id="CHEBI:29033"/>
    </cofactor>
    <text evidence="9">Binds 1 Fe(2+) ion per subunit.</text>
</comment>
<dbReference type="GO" id="GO:0046872">
    <property type="term" value="F:metal ion binding"/>
    <property type="evidence" value="ECO:0007669"/>
    <property type="project" value="UniProtKB-KW"/>
</dbReference>
<reference evidence="11 12" key="1">
    <citation type="submission" date="2015-06" db="EMBL/GenBank/DDBJ databases">
        <title>Draft genome of the ant-associated black yeast Phialophora attae CBS 131958.</title>
        <authorList>
            <person name="Moreno L.F."/>
            <person name="Stielow B.J."/>
            <person name="de Hoog S."/>
            <person name="Vicente V.A."/>
            <person name="Weiss V.A."/>
            <person name="de Vries M."/>
            <person name="Cruz L.M."/>
            <person name="Souza E.M."/>
        </authorList>
    </citation>
    <scope>NUCLEOTIDE SEQUENCE [LARGE SCALE GENOMIC DNA]</scope>
    <source>
        <strain evidence="11 12">CBS 131958</strain>
    </source>
</reference>
<keyword evidence="7" id="KW-0843">Virulence</keyword>
<keyword evidence="6 9" id="KW-0408">Iron</keyword>
<evidence type="ECO:0000256" key="1">
    <source>
        <dbReference type="ARBA" id="ARBA00007879"/>
    </source>
</evidence>
<dbReference type="InterPro" id="IPR027450">
    <property type="entry name" value="AlkB-like"/>
</dbReference>
<dbReference type="InterPro" id="IPR037151">
    <property type="entry name" value="AlkB-like_sf"/>
</dbReference>
<comment type="catalytic activity">
    <reaction evidence="8">
        <text>an N(6)-methyladenosine in mRNA + 2-oxoglutarate + O2 = an adenosine in mRNA + formaldehyde + succinate + CO2</text>
        <dbReference type="Rhea" id="RHEA:49520"/>
        <dbReference type="Rhea" id="RHEA-COMP:12414"/>
        <dbReference type="Rhea" id="RHEA-COMP:12417"/>
        <dbReference type="ChEBI" id="CHEBI:15379"/>
        <dbReference type="ChEBI" id="CHEBI:16526"/>
        <dbReference type="ChEBI" id="CHEBI:16810"/>
        <dbReference type="ChEBI" id="CHEBI:16842"/>
        <dbReference type="ChEBI" id="CHEBI:30031"/>
        <dbReference type="ChEBI" id="CHEBI:74411"/>
        <dbReference type="ChEBI" id="CHEBI:74449"/>
        <dbReference type="EC" id="1.14.11.53"/>
    </reaction>
    <physiologicalReaction direction="left-to-right" evidence="8">
        <dbReference type="Rhea" id="RHEA:49521"/>
    </physiologicalReaction>
</comment>
<evidence type="ECO:0000256" key="9">
    <source>
        <dbReference type="PIRSR" id="PIRSR604574-2"/>
    </source>
</evidence>
<feature type="binding site" evidence="9">
    <location>
        <position position="225"/>
    </location>
    <ligand>
        <name>Fe cation</name>
        <dbReference type="ChEBI" id="CHEBI:24875"/>
        <note>catalytic</note>
    </ligand>
</feature>
<evidence type="ECO:0000256" key="7">
    <source>
        <dbReference type="ARBA" id="ARBA00023026"/>
    </source>
</evidence>
<dbReference type="VEuPathDB" id="FungiDB:AB675_218"/>
<dbReference type="AlphaFoldDB" id="A0A0N1HLB4"/>
<evidence type="ECO:0000256" key="5">
    <source>
        <dbReference type="ARBA" id="ARBA00023002"/>
    </source>
</evidence>
<dbReference type="PROSITE" id="PS51471">
    <property type="entry name" value="FE2OG_OXY"/>
    <property type="match status" value="1"/>
</dbReference>
<feature type="binding site" evidence="9">
    <location>
        <position position="227"/>
    </location>
    <ligand>
        <name>Fe cation</name>
        <dbReference type="ChEBI" id="CHEBI:24875"/>
        <note>catalytic</note>
    </ligand>
</feature>
<dbReference type="InterPro" id="IPR004574">
    <property type="entry name" value="Alkb"/>
</dbReference>
<name>A0A0N1HLB4_9EURO</name>
<evidence type="ECO:0000256" key="2">
    <source>
        <dbReference type="ARBA" id="ARBA00012931"/>
    </source>
</evidence>
<comment type="caution">
    <text evidence="11">The sequence shown here is derived from an EMBL/GenBank/DDBJ whole genome shotgun (WGS) entry which is preliminary data.</text>
</comment>
<proteinExistence type="inferred from homology"/>
<dbReference type="FunFam" id="2.60.120.590:FF:000014">
    <property type="entry name" value="Oxidoreductase, 2OG-Fe(II) oxygenase family family"/>
    <property type="match status" value="1"/>
</dbReference>
<dbReference type="PANTHER" id="PTHR16557:SF2">
    <property type="entry name" value="NUCLEIC ACID DIOXYGENASE ALKBH1"/>
    <property type="match status" value="1"/>
</dbReference>